<dbReference type="SUPFAM" id="SSF52172">
    <property type="entry name" value="CheY-like"/>
    <property type="match status" value="2"/>
</dbReference>
<dbReference type="STRING" id="1188229.GlitD10_1854"/>
<keyword evidence="19" id="KW-1185">Reference proteome</keyword>
<dbReference type="PRINTS" id="PR00344">
    <property type="entry name" value="BCTRLSENSOR"/>
</dbReference>
<dbReference type="SMART" id="SM00086">
    <property type="entry name" value="PAC"/>
    <property type="match status" value="2"/>
</dbReference>
<dbReference type="InterPro" id="IPR035965">
    <property type="entry name" value="PAS-like_dom_sf"/>
</dbReference>
<comment type="catalytic activity">
    <reaction evidence="1">
        <text>ATP + protein L-histidine = ADP + protein N-phospho-L-histidine.</text>
        <dbReference type="EC" id="2.7.13.3"/>
    </reaction>
</comment>
<evidence type="ECO:0000313" key="18">
    <source>
        <dbReference type="EMBL" id="APB34180.1"/>
    </source>
</evidence>
<dbReference type="EC" id="2.7.13.3" evidence="3"/>
<evidence type="ECO:0000259" key="16">
    <source>
        <dbReference type="PROSITE" id="PS50112"/>
    </source>
</evidence>
<dbReference type="SUPFAM" id="SSF55785">
    <property type="entry name" value="PYP-like sensor domain (PAS domain)"/>
    <property type="match status" value="3"/>
</dbReference>
<dbReference type="Gene3D" id="3.30.450.20">
    <property type="entry name" value="PAS domain"/>
    <property type="match status" value="3"/>
</dbReference>
<dbReference type="Pfam" id="PF00072">
    <property type="entry name" value="Response_reg"/>
    <property type="match status" value="1"/>
</dbReference>
<dbReference type="InterPro" id="IPR003594">
    <property type="entry name" value="HATPase_dom"/>
</dbReference>
<sequence>MSLDGWLDSLPQQALDRVLDIVLGFDPQGQIIYANQTACSCLGHGRETLLGSHLSTIDTHISLENWPQIWQQLCQWQSFTHETQYARRDGQYFPVEVSVHHLHSQGQDYGLVFSHNISEQKLLQSALLDGERQLRRHNQALLELTSSEVLGRGDLPAGLQLITETAAQTLELARAGVWLYRDAQTLEGRDVYDARHDRHDTGALLHAQDCPGYFQSLGQVIPAHRAQSDPRTRDLTAVYLQPGDIRSLLAVPVWAGGQLVGVLTLEQVGTVHHWSLEEEHFASALANLVSMALAFWERRQAQVELEERILERTAALSEANQILLEQISERQRAETSLRLSEARFRSLVEQAADAIFLYDLDGQVIDANRQACELLGYSHTQLRQSTVSHLHPQWCPDHWQGLIPGEPRTIEGCAQHRDGGRFPVELSVGRLQLGEESYILSLVRDIRQRKRVEADLQQAKEAAEKASAYLATVIDHLADGLLVTDSEGRIARYNPALAGLLALATNDETLPLSPEMAHLQTLCSGRGSPYIAVAQLHPAIQELIQATLQNAAGVHQAEIPLAGQRVGKAVATAIHPQQFTCIGAVILIRDITADKELDQMKTDFISTVSHELRTPLTSVLGFAKIIQKKLDDTLFPEIHSDSPKVQRTMKQIEENLRIIITEGGRLTSLINDVLDIAKMESGKSEWHWEWLDINDLIRHAAAATDSLFTAKQLPLILDLAADLPQIQGDRDRLIQVLINLISNAVKFTDDGAVTCRSSLEQGQLVIQVRDTGMGIAPGDQEKIFEKFKQVGNTLTDKPQGTGLGLAICRHIIEHHGGQIGVVSELGKGSSFWFHLPVGVVPEPVVLDVDALVQQLREQVVPLPAGMAATKHILIVDDDTHIRELLKQELTQAGYHVQEARNGVEAIKQVGHNYPDLIILDVMMPEVNGFDVAAALKNNPTTANIPIIILSIVEDRQKGYRLGVDRYITKPFLMDNLLQEVNHLLAQGSERKKILVVSQHQTNLKCLTQALENQGDVLIEVTSPELASAQVQRFQPDMIIMDTLDAQGYQLARDLRLKQGLENVFFMLVTDQGSPGQSG</sequence>
<dbReference type="Proteomes" id="UP000180235">
    <property type="component" value="Chromosome"/>
</dbReference>
<dbReference type="EMBL" id="CP017675">
    <property type="protein sequence ID" value="APB34180.1"/>
    <property type="molecule type" value="Genomic_DNA"/>
</dbReference>
<keyword evidence="7" id="KW-0902">Two-component regulatory system</keyword>
<dbReference type="Gene3D" id="1.10.287.130">
    <property type="match status" value="1"/>
</dbReference>
<dbReference type="PROSITE" id="PS50112">
    <property type="entry name" value="PAS"/>
    <property type="match status" value="3"/>
</dbReference>
<evidence type="ECO:0000313" key="19">
    <source>
        <dbReference type="Proteomes" id="UP000180235"/>
    </source>
</evidence>
<dbReference type="InterPro" id="IPR036890">
    <property type="entry name" value="HATPase_C_sf"/>
</dbReference>
<dbReference type="CDD" id="cd17574">
    <property type="entry name" value="REC_OmpR"/>
    <property type="match status" value="1"/>
</dbReference>
<keyword evidence="6 18" id="KW-0418">Kinase</keyword>
<dbReference type="CDD" id="cd00130">
    <property type="entry name" value="PAS"/>
    <property type="match status" value="2"/>
</dbReference>
<feature type="domain" description="Histidine kinase" evidence="14">
    <location>
        <begin position="607"/>
        <end position="839"/>
    </location>
</feature>
<dbReference type="SMART" id="SM00387">
    <property type="entry name" value="HATPase_c"/>
    <property type="match status" value="1"/>
</dbReference>
<dbReference type="FunFam" id="3.30.565.10:FF:000010">
    <property type="entry name" value="Sensor histidine kinase RcsC"/>
    <property type="match status" value="1"/>
</dbReference>
<dbReference type="SMART" id="SM00091">
    <property type="entry name" value="PAS"/>
    <property type="match status" value="3"/>
</dbReference>
<dbReference type="KEGG" id="glt:GlitD10_1854"/>
<dbReference type="Pfam" id="PF13188">
    <property type="entry name" value="PAS_8"/>
    <property type="match status" value="1"/>
</dbReference>
<evidence type="ECO:0000256" key="8">
    <source>
        <dbReference type="ARBA" id="ARBA00023015"/>
    </source>
</evidence>
<dbReference type="SUPFAM" id="SSF55781">
    <property type="entry name" value="GAF domain-like"/>
    <property type="match status" value="1"/>
</dbReference>
<dbReference type="NCBIfam" id="TIGR00229">
    <property type="entry name" value="sensory_box"/>
    <property type="match status" value="2"/>
</dbReference>
<dbReference type="InterPro" id="IPR001789">
    <property type="entry name" value="Sig_transdc_resp-reg_receiver"/>
</dbReference>
<dbReference type="CDD" id="cd16922">
    <property type="entry name" value="HATPase_EvgS-ArcB-TorS-like"/>
    <property type="match status" value="1"/>
</dbReference>
<dbReference type="GO" id="GO:0000155">
    <property type="term" value="F:phosphorelay sensor kinase activity"/>
    <property type="evidence" value="ECO:0007669"/>
    <property type="project" value="InterPro"/>
</dbReference>
<evidence type="ECO:0000256" key="3">
    <source>
        <dbReference type="ARBA" id="ARBA00012438"/>
    </source>
</evidence>
<evidence type="ECO:0000256" key="13">
    <source>
        <dbReference type="SAM" id="Coils"/>
    </source>
</evidence>
<evidence type="ECO:0000259" key="15">
    <source>
        <dbReference type="PROSITE" id="PS50110"/>
    </source>
</evidence>
<dbReference type="SMART" id="SM00448">
    <property type="entry name" value="REC"/>
    <property type="match status" value="1"/>
</dbReference>
<feature type="domain" description="Response regulatory" evidence="15">
    <location>
        <begin position="871"/>
        <end position="984"/>
    </location>
</feature>
<reference evidence="18 19" key="1">
    <citation type="submission" date="2016-10" db="EMBL/GenBank/DDBJ databases">
        <title>Description of Gloeomargarita lithophora gen. nov., sp. nov., a thylakoid-bearing basal-branching cyanobacterium with intracellular carbonates, and proposal for Gloeomargaritales ord. nov.</title>
        <authorList>
            <person name="Moreira D."/>
            <person name="Tavera R."/>
            <person name="Benzerara K."/>
            <person name="Skouri-Panet F."/>
            <person name="Couradeau E."/>
            <person name="Gerard E."/>
            <person name="Loussert C."/>
            <person name="Novelo E."/>
            <person name="Zivanovic Y."/>
            <person name="Lopez-Garcia P."/>
        </authorList>
    </citation>
    <scope>NUCLEOTIDE SEQUENCE [LARGE SCALE GENOMIC DNA]</scope>
    <source>
        <strain evidence="18 19">D10</strain>
    </source>
</reference>
<dbReference type="InterPro" id="IPR029016">
    <property type="entry name" value="GAF-like_dom_sf"/>
</dbReference>
<evidence type="ECO:0000256" key="2">
    <source>
        <dbReference type="ARBA" id="ARBA00006402"/>
    </source>
</evidence>
<dbReference type="PANTHER" id="PTHR43047">
    <property type="entry name" value="TWO-COMPONENT HISTIDINE PROTEIN KINASE"/>
    <property type="match status" value="1"/>
</dbReference>
<evidence type="ECO:0000256" key="9">
    <source>
        <dbReference type="ARBA" id="ARBA00023125"/>
    </source>
</evidence>
<feature type="domain" description="PAS" evidence="16">
    <location>
        <begin position="340"/>
        <end position="393"/>
    </location>
</feature>
<keyword evidence="5" id="KW-0808">Transferase</keyword>
<dbReference type="SMART" id="SM00388">
    <property type="entry name" value="HisKA"/>
    <property type="match status" value="1"/>
</dbReference>
<keyword evidence="8" id="KW-0805">Transcription regulation</keyword>
<evidence type="ECO:0000256" key="10">
    <source>
        <dbReference type="ARBA" id="ARBA00023163"/>
    </source>
</evidence>
<feature type="coiled-coil region" evidence="13">
    <location>
        <begin position="442"/>
        <end position="469"/>
    </location>
</feature>
<evidence type="ECO:0000256" key="4">
    <source>
        <dbReference type="ARBA" id="ARBA00022553"/>
    </source>
</evidence>
<evidence type="ECO:0000256" key="7">
    <source>
        <dbReference type="ARBA" id="ARBA00023012"/>
    </source>
</evidence>
<dbReference type="InterPro" id="IPR001610">
    <property type="entry name" value="PAC"/>
</dbReference>
<dbReference type="CDD" id="cd00082">
    <property type="entry name" value="HisKA"/>
    <property type="match status" value="1"/>
</dbReference>
<dbReference type="SMART" id="SM00065">
    <property type="entry name" value="GAF"/>
    <property type="match status" value="1"/>
</dbReference>
<keyword evidence="4 12" id="KW-0597">Phosphoprotein</keyword>
<feature type="domain" description="PAS" evidence="16">
    <location>
        <begin position="13"/>
        <end position="51"/>
    </location>
</feature>
<dbReference type="Gene3D" id="3.30.565.10">
    <property type="entry name" value="Histidine kinase-like ATPase, C-terminal domain"/>
    <property type="match status" value="1"/>
</dbReference>
<evidence type="ECO:0000256" key="5">
    <source>
        <dbReference type="ARBA" id="ARBA00022679"/>
    </source>
</evidence>
<feature type="domain" description="PAS" evidence="16">
    <location>
        <begin position="466"/>
        <end position="507"/>
    </location>
</feature>
<comment type="similarity">
    <text evidence="2">In the N-terminal section; belongs to the phytochrome family.</text>
</comment>
<dbReference type="SUPFAM" id="SSF55874">
    <property type="entry name" value="ATPase domain of HSP90 chaperone/DNA topoisomerase II/histidine kinase"/>
    <property type="match status" value="1"/>
</dbReference>
<dbReference type="PROSITE" id="PS50109">
    <property type="entry name" value="HIS_KIN"/>
    <property type="match status" value="1"/>
</dbReference>
<organism evidence="18 19">
    <name type="scientific">Gloeomargarita lithophora Alchichica-D10</name>
    <dbReference type="NCBI Taxonomy" id="1188229"/>
    <lineage>
        <taxon>Bacteria</taxon>
        <taxon>Bacillati</taxon>
        <taxon>Cyanobacteriota</taxon>
        <taxon>Cyanophyceae</taxon>
        <taxon>Gloeomargaritales</taxon>
        <taxon>Gloeomargaritaceae</taxon>
        <taxon>Gloeomargarita</taxon>
    </lineage>
</organism>
<keyword evidence="9" id="KW-0238">DNA-binding</keyword>
<dbReference type="Pfam" id="PF01590">
    <property type="entry name" value="GAF"/>
    <property type="match status" value="1"/>
</dbReference>
<dbReference type="InterPro" id="IPR000014">
    <property type="entry name" value="PAS"/>
</dbReference>
<keyword evidence="10" id="KW-0804">Transcription</keyword>
<name>A0A1J0AE19_9CYAN</name>
<dbReference type="RefSeq" id="WP_071454661.1">
    <property type="nucleotide sequence ID" value="NZ_CP017675.1"/>
</dbReference>
<dbReference type="GO" id="GO:0005886">
    <property type="term" value="C:plasma membrane"/>
    <property type="evidence" value="ECO:0007669"/>
    <property type="project" value="TreeGrafter"/>
</dbReference>
<protein>
    <recommendedName>
        <fullName evidence="11">Circadian input-output histidine kinase CikA</fullName>
        <ecNumber evidence="3">2.7.13.3</ecNumber>
    </recommendedName>
</protein>
<dbReference type="Gene3D" id="3.40.50.2300">
    <property type="match status" value="2"/>
</dbReference>
<dbReference type="PROSITE" id="PS50113">
    <property type="entry name" value="PAC"/>
    <property type="match status" value="1"/>
</dbReference>
<dbReference type="FunFam" id="3.40.50.2300:FF:000001">
    <property type="entry name" value="DNA-binding response regulator PhoB"/>
    <property type="match status" value="1"/>
</dbReference>
<keyword evidence="13" id="KW-0175">Coiled coil</keyword>
<dbReference type="InterPro" id="IPR003018">
    <property type="entry name" value="GAF"/>
</dbReference>
<proteinExistence type="inferred from homology"/>
<dbReference type="InterPro" id="IPR036097">
    <property type="entry name" value="HisK_dim/P_sf"/>
</dbReference>
<dbReference type="InterPro" id="IPR000700">
    <property type="entry name" value="PAS-assoc_C"/>
</dbReference>
<dbReference type="AlphaFoldDB" id="A0A1J0AE19"/>
<evidence type="ECO:0000256" key="1">
    <source>
        <dbReference type="ARBA" id="ARBA00000085"/>
    </source>
</evidence>
<gene>
    <name evidence="18" type="ORF">GlitD10_1854</name>
</gene>
<feature type="domain" description="Response regulatory" evidence="15">
    <location>
        <begin position="992"/>
        <end position="1078"/>
    </location>
</feature>
<dbReference type="PROSITE" id="PS50110">
    <property type="entry name" value="RESPONSE_REGULATORY"/>
    <property type="match status" value="2"/>
</dbReference>
<dbReference type="InterPro" id="IPR003661">
    <property type="entry name" value="HisK_dim/P_dom"/>
</dbReference>
<evidence type="ECO:0000259" key="17">
    <source>
        <dbReference type="PROSITE" id="PS50113"/>
    </source>
</evidence>
<dbReference type="PANTHER" id="PTHR43047:SF72">
    <property type="entry name" value="OSMOSENSING HISTIDINE PROTEIN KINASE SLN1"/>
    <property type="match status" value="1"/>
</dbReference>
<feature type="domain" description="PAC" evidence="17">
    <location>
        <begin position="408"/>
        <end position="458"/>
    </location>
</feature>
<dbReference type="Pfam" id="PF13426">
    <property type="entry name" value="PAS_9"/>
    <property type="match status" value="1"/>
</dbReference>
<dbReference type="InterPro" id="IPR004358">
    <property type="entry name" value="Sig_transdc_His_kin-like_C"/>
</dbReference>
<evidence type="ECO:0000256" key="6">
    <source>
        <dbReference type="ARBA" id="ARBA00022777"/>
    </source>
</evidence>
<accession>A0A1J0AE19</accession>
<dbReference type="InterPro" id="IPR005467">
    <property type="entry name" value="His_kinase_dom"/>
</dbReference>
<feature type="modified residue" description="4-aspartylphosphate" evidence="12">
    <location>
        <position position="920"/>
    </location>
</feature>
<dbReference type="SUPFAM" id="SSF47384">
    <property type="entry name" value="Homodimeric domain of signal transducing histidine kinase"/>
    <property type="match status" value="1"/>
</dbReference>
<dbReference type="GO" id="GO:0003677">
    <property type="term" value="F:DNA binding"/>
    <property type="evidence" value="ECO:0007669"/>
    <property type="project" value="UniProtKB-KW"/>
</dbReference>
<dbReference type="Pfam" id="PF00512">
    <property type="entry name" value="HisKA"/>
    <property type="match status" value="1"/>
</dbReference>
<feature type="modified residue" description="4-aspartylphosphate" evidence="12">
    <location>
        <position position="1041"/>
    </location>
</feature>
<dbReference type="GO" id="GO:0009927">
    <property type="term" value="F:histidine phosphotransfer kinase activity"/>
    <property type="evidence" value="ECO:0007669"/>
    <property type="project" value="TreeGrafter"/>
</dbReference>
<dbReference type="InterPro" id="IPR011006">
    <property type="entry name" value="CheY-like_superfamily"/>
</dbReference>
<evidence type="ECO:0000256" key="12">
    <source>
        <dbReference type="PROSITE-ProRule" id="PRU00169"/>
    </source>
</evidence>
<evidence type="ECO:0000256" key="11">
    <source>
        <dbReference type="ARBA" id="ARBA00074306"/>
    </source>
</evidence>
<dbReference type="Gene3D" id="3.30.450.40">
    <property type="match status" value="1"/>
</dbReference>
<dbReference type="Pfam" id="PF02518">
    <property type="entry name" value="HATPase_c"/>
    <property type="match status" value="1"/>
</dbReference>
<evidence type="ECO:0000259" key="14">
    <source>
        <dbReference type="PROSITE" id="PS50109"/>
    </source>
</evidence>